<dbReference type="Pfam" id="PF05108">
    <property type="entry name" value="T7SS_ESX1_EccB"/>
    <property type="match status" value="1"/>
</dbReference>
<keyword evidence="13" id="KW-1185">Reference proteome</keyword>
<reference evidence="12 13" key="1">
    <citation type="journal article" date="2005" name="Proc. Natl. Acad. Sci. U.S.A.">
        <title>The complete genome sequence of Mycobacterium avium subspecies paratuberculosis.</title>
        <authorList>
            <person name="Li L."/>
            <person name="Bannantine J.P."/>
            <person name="Zhang Q."/>
            <person name="Amonsin A."/>
            <person name="May B.J."/>
            <person name="Alt D."/>
            <person name="Banerji N."/>
            <person name="Kanjilal S."/>
            <person name="Kapur V."/>
        </authorList>
    </citation>
    <scope>NUCLEOTIDE SEQUENCE [LARGE SCALE GENOMIC DNA]</scope>
    <source>
        <strain evidence="13">ATCC BAA-968 / K-10</strain>
    </source>
</reference>
<organism evidence="12 13">
    <name type="scientific">Mycolicibacterium paratuberculosis (strain ATCC BAA-968 / K-10)</name>
    <name type="common">Mycobacterium paratuberculosis</name>
    <dbReference type="NCBI Taxonomy" id="262316"/>
    <lineage>
        <taxon>Bacteria</taxon>
        <taxon>Bacillati</taxon>
        <taxon>Actinomycetota</taxon>
        <taxon>Actinomycetes</taxon>
        <taxon>Mycobacteriales</taxon>
        <taxon>Mycobacteriaceae</taxon>
        <taxon>Mycobacterium</taxon>
        <taxon>Mycobacterium avium complex (MAC)</taxon>
    </lineage>
</organism>
<feature type="transmembrane region" description="Helical" evidence="11">
    <location>
        <begin position="66"/>
        <end position="88"/>
    </location>
</feature>
<dbReference type="InterPro" id="IPR044857">
    <property type="entry name" value="T7SS_EccB_R1"/>
</dbReference>
<dbReference type="InterPro" id="IPR042485">
    <property type="entry name" value="T7SS_EccB_R3"/>
</dbReference>
<dbReference type="Proteomes" id="UP000000580">
    <property type="component" value="Chromosome"/>
</dbReference>
<keyword evidence="7" id="KW-0067">ATP-binding</keyword>
<dbReference type="GO" id="GO:0005576">
    <property type="term" value="C:extracellular region"/>
    <property type="evidence" value="ECO:0007669"/>
    <property type="project" value="TreeGrafter"/>
</dbReference>
<feature type="region of interest" description="Disordered" evidence="10">
    <location>
        <begin position="1"/>
        <end position="22"/>
    </location>
</feature>
<dbReference type="EMBL" id="AE016958">
    <property type="protein sequence ID" value="AAS06788.1"/>
    <property type="molecule type" value="Genomic_DNA"/>
</dbReference>
<sequence length="477" mass="48271">MDNRFGGAARRPSVCATDSRGRGAVPRRPTTWLQVSAYRYLSRRLECALLGQDPAAAGMRARGQPAALLAGAVLTAAALAAATLLGLLRPHVALDGARVVLARDSGALFVRVGDTWHPVLNLASARLIAASAVDPLTIRQADLDGSKRGPLLGIPGAPAFLGRPLAAAESLCDSDGAGATTILLGRTDAASMRVLGGGQAMLVAAAAGSPAYLLHDGHRARVDLADAAVVRTLRLEGRAPRLVSQSLLDAVPEAAPIAVPRIPGLGGAAPGLPGFAIGTVLRIIRADGDEYYAVLAGGVQRIGRVAADLLRLSNPQGSADAVTVAPDALRTAPVVAALPVAGFPDRAPTVSEPAATICAGWGDARSVAFLTGAAVPVPPGRAPVTLAQADGRGPALDAVYLPPGRSAYVRAGANAGTRYLITDTGVRFAVPDDDAAADLGLGQPSPAPWPLLTLLPAGPELSRPNASVARDTVVGAP</sequence>
<keyword evidence="5" id="KW-0547">Nucleotide-binding</keyword>
<keyword evidence="8 11" id="KW-1133">Transmembrane helix</keyword>
<keyword evidence="6" id="KW-0378">Hydrolase</keyword>
<evidence type="ECO:0000256" key="3">
    <source>
        <dbReference type="ARBA" id="ARBA00022475"/>
    </source>
</evidence>
<keyword evidence="9 11" id="KW-0472">Membrane</keyword>
<protein>
    <recommendedName>
        <fullName evidence="14">Type VII secretion protein EccB</fullName>
    </recommendedName>
</protein>
<evidence type="ECO:0008006" key="14">
    <source>
        <dbReference type="Google" id="ProtNLM"/>
    </source>
</evidence>
<dbReference type="PANTHER" id="PTHR40765:SF2">
    <property type="entry name" value="ESX-2 SECRETION SYSTEM ATPASE ECCB2"/>
    <property type="match status" value="1"/>
</dbReference>
<dbReference type="eggNOG" id="COG3266">
    <property type="taxonomic scope" value="Bacteria"/>
</dbReference>
<evidence type="ECO:0000256" key="5">
    <source>
        <dbReference type="ARBA" id="ARBA00022741"/>
    </source>
</evidence>
<evidence type="ECO:0000256" key="7">
    <source>
        <dbReference type="ARBA" id="ARBA00022840"/>
    </source>
</evidence>
<dbReference type="GO" id="GO:0016787">
    <property type="term" value="F:hydrolase activity"/>
    <property type="evidence" value="ECO:0007669"/>
    <property type="project" value="UniProtKB-KW"/>
</dbReference>
<keyword evidence="4 11" id="KW-0812">Transmembrane</keyword>
<evidence type="ECO:0000256" key="11">
    <source>
        <dbReference type="SAM" id="Phobius"/>
    </source>
</evidence>
<dbReference type="KEGG" id="mpa:MAP_4238"/>
<dbReference type="InterPro" id="IPR007795">
    <property type="entry name" value="T7SS_EccB"/>
</dbReference>
<proteinExistence type="inferred from homology"/>
<dbReference type="Gene3D" id="3.30.2390.20">
    <property type="entry name" value="Type VII secretion system EccB, repeat 1 domain"/>
    <property type="match status" value="1"/>
</dbReference>
<dbReference type="AlphaFoldDB" id="Q73S38"/>
<keyword evidence="3" id="KW-1003">Cell membrane</keyword>
<evidence type="ECO:0000256" key="2">
    <source>
        <dbReference type="ARBA" id="ARBA00008149"/>
    </source>
</evidence>
<dbReference type="HOGENOM" id="CLU_036302_3_0_11"/>
<evidence type="ECO:0000313" key="13">
    <source>
        <dbReference type="Proteomes" id="UP000000580"/>
    </source>
</evidence>
<evidence type="ECO:0000256" key="4">
    <source>
        <dbReference type="ARBA" id="ARBA00022692"/>
    </source>
</evidence>
<evidence type="ECO:0000256" key="6">
    <source>
        <dbReference type="ARBA" id="ARBA00022801"/>
    </source>
</evidence>
<evidence type="ECO:0000256" key="10">
    <source>
        <dbReference type="SAM" id="MobiDB-lite"/>
    </source>
</evidence>
<gene>
    <name evidence="12" type="ordered locus">MAP_4238</name>
</gene>
<evidence type="ECO:0000256" key="1">
    <source>
        <dbReference type="ARBA" id="ARBA00004162"/>
    </source>
</evidence>
<comment type="similarity">
    <text evidence="2">Belongs to the EccB family.</text>
</comment>
<evidence type="ECO:0000256" key="8">
    <source>
        <dbReference type="ARBA" id="ARBA00022989"/>
    </source>
</evidence>
<dbReference type="GO" id="GO:0005524">
    <property type="term" value="F:ATP binding"/>
    <property type="evidence" value="ECO:0007669"/>
    <property type="project" value="UniProtKB-KW"/>
</dbReference>
<dbReference type="NCBIfam" id="TIGR03919">
    <property type="entry name" value="T7SS_EccB"/>
    <property type="match status" value="1"/>
</dbReference>
<dbReference type="Gene3D" id="2.40.50.910">
    <property type="entry name" value="Type VII secretion system EccB, repeat 3 domain"/>
    <property type="match status" value="1"/>
</dbReference>
<name>Q73S38_MYCPA</name>
<dbReference type="GO" id="GO:0005886">
    <property type="term" value="C:plasma membrane"/>
    <property type="evidence" value="ECO:0007669"/>
    <property type="project" value="UniProtKB-SubCell"/>
</dbReference>
<dbReference type="STRING" id="262316.MAP_4238"/>
<accession>Q73S38</accession>
<comment type="subcellular location">
    <subcellularLocation>
        <location evidence="1">Cell membrane</location>
        <topology evidence="1">Single-pass membrane protein</topology>
    </subcellularLocation>
</comment>
<evidence type="ECO:0000256" key="9">
    <source>
        <dbReference type="ARBA" id="ARBA00023136"/>
    </source>
</evidence>
<evidence type="ECO:0000313" key="12">
    <source>
        <dbReference type="EMBL" id="AAS06788.1"/>
    </source>
</evidence>
<dbReference type="PANTHER" id="PTHR40765">
    <property type="entry name" value="ESX-2 SECRETION SYSTEM ATPASE ECCB2"/>
    <property type="match status" value="1"/>
</dbReference>